<keyword evidence="4" id="KW-1185">Reference proteome</keyword>
<comment type="function">
    <text evidence="1">Essential component of the TIM23 complex, a complex that mediates the translocation of transit peptide-containing proteins across the mitochondrial inner membrane.</text>
</comment>
<sequence length="199" mass="23019">MLNSNNSKQMRKSSSLFIIHKPAIALDLDDTLVHVTPVRPTSGDYFQIRFKRRRLFVQTRPNLQNFLKRITKLYDVFVFTSAQREYANLIIDKILPDVKECRRFFRDSCQNLSGYSVKDLSILRRPLKQILLVDDIMGSALKNPKNLVLVKPWYGEKDDDVLSNELIKVLEQIAFESDIGEAYIDTVKYGGFEGISAFH</sequence>
<evidence type="ECO:0000256" key="1">
    <source>
        <dbReference type="RuleBase" id="RU365079"/>
    </source>
</evidence>
<evidence type="ECO:0000313" key="3">
    <source>
        <dbReference type="EMBL" id="OHS93965.1"/>
    </source>
</evidence>
<comment type="subunit">
    <text evidence="1">Component of the TIM23 complex.</text>
</comment>
<dbReference type="RefSeq" id="XP_068347102.1">
    <property type="nucleotide sequence ID" value="XM_068496033.1"/>
</dbReference>
<keyword evidence="1" id="KW-0811">Translocation</keyword>
<dbReference type="Proteomes" id="UP000179807">
    <property type="component" value="Unassembled WGS sequence"/>
</dbReference>
<dbReference type="InterPro" id="IPR036412">
    <property type="entry name" value="HAD-like_sf"/>
</dbReference>
<keyword evidence="1" id="KW-0809">Transit peptide</keyword>
<dbReference type="SMART" id="SM00577">
    <property type="entry name" value="CPDc"/>
    <property type="match status" value="1"/>
</dbReference>
<reference evidence="3" key="1">
    <citation type="submission" date="2016-10" db="EMBL/GenBank/DDBJ databases">
        <authorList>
            <person name="Benchimol M."/>
            <person name="Almeida L.G."/>
            <person name="Vasconcelos A.T."/>
            <person name="Perreira-Neves A."/>
            <person name="Rosa I.A."/>
            <person name="Tasca T."/>
            <person name="Bogo M.R."/>
            <person name="de Souza W."/>
        </authorList>
    </citation>
    <scope>NUCLEOTIDE SEQUENCE [LARGE SCALE GENOMIC DNA]</scope>
    <source>
        <strain evidence="3">K</strain>
    </source>
</reference>
<dbReference type="InterPro" id="IPR050365">
    <property type="entry name" value="TIM50"/>
</dbReference>
<gene>
    <name evidence="3" type="ORF">TRFO_11434</name>
</gene>
<dbReference type="OrthoDB" id="277011at2759"/>
<dbReference type="VEuPathDB" id="TrichDB:TRFO_11434"/>
<dbReference type="CDD" id="cd07521">
    <property type="entry name" value="HAD_FCP1-like"/>
    <property type="match status" value="1"/>
</dbReference>
<keyword evidence="1" id="KW-0496">Mitochondrion</keyword>
<dbReference type="Gene3D" id="3.40.50.1000">
    <property type="entry name" value="HAD superfamily/HAD-like"/>
    <property type="match status" value="1"/>
</dbReference>
<dbReference type="InterPro" id="IPR023214">
    <property type="entry name" value="HAD_sf"/>
</dbReference>
<protein>
    <recommendedName>
        <fullName evidence="1">Mitochondrial import inner membrane translocase subunit TIM50</fullName>
    </recommendedName>
</protein>
<name>A0A1J4J971_9EUKA</name>
<dbReference type="EMBL" id="MLAK01001359">
    <property type="protein sequence ID" value="OHS93965.1"/>
    <property type="molecule type" value="Genomic_DNA"/>
</dbReference>
<proteinExistence type="inferred from homology"/>
<comment type="similarity">
    <text evidence="1">Belongs to the TIM50 family.</text>
</comment>
<feature type="domain" description="FCP1 homology" evidence="2">
    <location>
        <begin position="17"/>
        <end position="173"/>
    </location>
</feature>
<keyword evidence="1" id="KW-0653">Protein transport</keyword>
<comment type="subcellular location">
    <subcellularLocation>
        <location evidence="1">Mitochondrion inner membrane</location>
        <topology evidence="1">Single-pass membrane protein</topology>
    </subcellularLocation>
</comment>
<dbReference type="SUPFAM" id="SSF56784">
    <property type="entry name" value="HAD-like"/>
    <property type="match status" value="1"/>
</dbReference>
<accession>A0A1J4J971</accession>
<dbReference type="GO" id="GO:0015031">
    <property type="term" value="P:protein transport"/>
    <property type="evidence" value="ECO:0007669"/>
    <property type="project" value="UniProtKB-KW"/>
</dbReference>
<dbReference type="PANTHER" id="PTHR12210">
    <property type="entry name" value="DULLARD PROTEIN PHOSPHATASE"/>
    <property type="match status" value="1"/>
</dbReference>
<dbReference type="GO" id="GO:0005744">
    <property type="term" value="C:TIM23 mitochondrial import inner membrane translocase complex"/>
    <property type="evidence" value="ECO:0007669"/>
    <property type="project" value="UniProtKB-UniRule"/>
</dbReference>
<dbReference type="PROSITE" id="PS50969">
    <property type="entry name" value="FCP1"/>
    <property type="match status" value="1"/>
</dbReference>
<evidence type="ECO:0000259" key="2">
    <source>
        <dbReference type="PROSITE" id="PS50969"/>
    </source>
</evidence>
<evidence type="ECO:0000313" key="4">
    <source>
        <dbReference type="Proteomes" id="UP000179807"/>
    </source>
</evidence>
<keyword evidence="1" id="KW-0813">Transport</keyword>
<comment type="caution">
    <text evidence="3">The sequence shown here is derived from an EMBL/GenBank/DDBJ whole genome shotgun (WGS) entry which is preliminary data.</text>
</comment>
<dbReference type="InterPro" id="IPR004274">
    <property type="entry name" value="FCP1_dom"/>
</dbReference>
<organism evidence="3 4">
    <name type="scientific">Tritrichomonas foetus</name>
    <dbReference type="NCBI Taxonomy" id="1144522"/>
    <lineage>
        <taxon>Eukaryota</taxon>
        <taxon>Metamonada</taxon>
        <taxon>Parabasalia</taxon>
        <taxon>Tritrichomonadida</taxon>
        <taxon>Tritrichomonadidae</taxon>
        <taxon>Tritrichomonas</taxon>
    </lineage>
</organism>
<dbReference type="AlphaFoldDB" id="A0A1J4J971"/>
<dbReference type="GeneID" id="94830737"/>
<dbReference type="Pfam" id="PF03031">
    <property type="entry name" value="NIF"/>
    <property type="match status" value="1"/>
</dbReference>